<comment type="caution">
    <text evidence="2">The sequence shown here is derived from an EMBL/GenBank/DDBJ whole genome shotgun (WGS) entry which is preliminary data.</text>
</comment>
<evidence type="ECO:0000313" key="3">
    <source>
        <dbReference type="Proteomes" id="UP001596422"/>
    </source>
</evidence>
<evidence type="ECO:0000313" key="2">
    <source>
        <dbReference type="EMBL" id="MFC6672061.1"/>
    </source>
</evidence>
<dbReference type="EMBL" id="JBHSWE010000001">
    <property type="protein sequence ID" value="MFC6672061.1"/>
    <property type="molecule type" value="Genomic_DNA"/>
</dbReference>
<evidence type="ECO:0000256" key="1">
    <source>
        <dbReference type="SAM" id="MobiDB-lite"/>
    </source>
</evidence>
<sequence length="143" mass="15179">MNQIPKFDPARALKLNEVSHWDIETEVAVVGFGGAGSCAAIEAARAGASVQVFEAFSAAGGSTALSGGEVYLGGNGGTPIQKKFGFDDSTGDFFNYLMMQHAPRRTRRKSAPTPRARPRTSTGWCSRAYRSRNPSSTSASSSR</sequence>
<feature type="region of interest" description="Disordered" evidence="1">
    <location>
        <begin position="102"/>
        <end position="143"/>
    </location>
</feature>
<dbReference type="Gene3D" id="3.50.50.60">
    <property type="entry name" value="FAD/NAD(P)-binding domain"/>
    <property type="match status" value="1"/>
</dbReference>
<proteinExistence type="predicted"/>
<dbReference type="SUPFAM" id="SSF51905">
    <property type="entry name" value="FAD/NAD(P)-binding domain"/>
    <property type="match status" value="1"/>
</dbReference>
<feature type="compositionally biased region" description="Low complexity" evidence="1">
    <location>
        <begin position="131"/>
        <end position="143"/>
    </location>
</feature>
<protein>
    <submittedName>
        <fullName evidence="2">FAD-dependent oxidoreductase</fullName>
    </submittedName>
</protein>
<accession>A0ABW2A3L5</accession>
<reference evidence="3" key="1">
    <citation type="journal article" date="2019" name="Int. J. Syst. Evol. Microbiol.">
        <title>The Global Catalogue of Microorganisms (GCM) 10K type strain sequencing project: providing services to taxonomists for standard genome sequencing and annotation.</title>
        <authorList>
            <consortium name="The Broad Institute Genomics Platform"/>
            <consortium name="The Broad Institute Genome Sequencing Center for Infectious Disease"/>
            <person name="Wu L."/>
            <person name="Ma J."/>
        </authorList>
    </citation>
    <scope>NUCLEOTIDE SEQUENCE [LARGE SCALE GENOMIC DNA]</scope>
    <source>
        <strain evidence="3">NBRC 111756</strain>
    </source>
</reference>
<dbReference type="Proteomes" id="UP001596422">
    <property type="component" value="Unassembled WGS sequence"/>
</dbReference>
<dbReference type="InterPro" id="IPR036188">
    <property type="entry name" value="FAD/NAD-bd_sf"/>
</dbReference>
<name>A0ABW2A3L5_9GAMM</name>
<keyword evidence="3" id="KW-1185">Reference proteome</keyword>
<dbReference type="RefSeq" id="WP_379910528.1">
    <property type="nucleotide sequence ID" value="NZ_JBHSWE010000001.1"/>
</dbReference>
<organism evidence="2 3">
    <name type="scientific">Marinobacterium aestuariivivens</name>
    <dbReference type="NCBI Taxonomy" id="1698799"/>
    <lineage>
        <taxon>Bacteria</taxon>
        <taxon>Pseudomonadati</taxon>
        <taxon>Pseudomonadota</taxon>
        <taxon>Gammaproteobacteria</taxon>
        <taxon>Oceanospirillales</taxon>
        <taxon>Oceanospirillaceae</taxon>
        <taxon>Marinobacterium</taxon>
    </lineage>
</organism>
<dbReference type="Pfam" id="PF12831">
    <property type="entry name" value="FAD_oxidored"/>
    <property type="match status" value="1"/>
</dbReference>
<gene>
    <name evidence="2" type="ORF">ACFQDL_19825</name>
</gene>